<name>A0A5P5ZH68_9LACO</name>
<keyword evidence="7" id="KW-0032">Aminotransferase</keyword>
<reference evidence="7 8" key="1">
    <citation type="submission" date="2019-09" db="EMBL/GenBank/DDBJ databases">
        <title>Genome sequencing of Lactobacillus acetotolerans.</title>
        <authorList>
            <person name="Kim K."/>
        </authorList>
    </citation>
    <scope>NUCLEOTIDE SEQUENCE [LARGE SCALE GENOMIC DNA]</scope>
    <source>
        <strain evidence="7 8">LA749</strain>
    </source>
</reference>
<proteinExistence type="inferred from homology"/>
<dbReference type="InterPro" id="IPR015422">
    <property type="entry name" value="PyrdxlP-dep_Trfase_small"/>
</dbReference>
<dbReference type="InterPro" id="IPR015424">
    <property type="entry name" value="PyrdxlP-dep_Trfase"/>
</dbReference>
<comment type="cofactor">
    <cofactor evidence="1">
        <name>pyridoxal 5'-phosphate</name>
        <dbReference type="ChEBI" id="CHEBI:597326"/>
    </cofactor>
</comment>
<sequence>MKKVDFDTVVNRYGTYSTQWDYVQDRFGKADLLPFTISDMDFKVPDGVSDIIIQTAKRGLFGYTRWNNPDLKNAIKGWFSRRYSCKIDTDWIVYSPAVIFTLAKLIEQFSDPKDKVVTFSPCYDAFINTIEANNRDLVEININQGVDFDKLEHVFQVEHPKVFVLCNPENPLGKVWTKDEMLKIVQLCNAYHVNIISDEIHMDIRRKGIVGTSLASYFKQLIVHSAVVTSSTKAFNTPSLIFSYALIPDELDRLLFLHTLKAKNALSSTSYLGMLALIDCYNNEEDWLDQLNDYLDANFEYTKKTLKEELNLNFNIPEATYLGWIDISPLGIPMADLQKNLVENQSVAIMDGRVYGNGGSHYLRFNVGAPRQKIVDGLNGLIKAVKMLKNSQK</sequence>
<protein>
    <recommendedName>
        <fullName evidence="2">cysteine-S-conjugate beta-lyase</fullName>
        <ecNumber evidence="2">4.4.1.13</ecNumber>
    </recommendedName>
</protein>
<gene>
    <name evidence="7" type="ORF">LA749_01380</name>
</gene>
<dbReference type="CDD" id="cd00609">
    <property type="entry name" value="AAT_like"/>
    <property type="match status" value="1"/>
</dbReference>
<dbReference type="EMBL" id="CP044496">
    <property type="protein sequence ID" value="QFG50759.1"/>
    <property type="molecule type" value="Genomic_DNA"/>
</dbReference>
<dbReference type="GeneID" id="78211626"/>
<dbReference type="GO" id="GO:0030170">
    <property type="term" value="F:pyridoxal phosphate binding"/>
    <property type="evidence" value="ECO:0007669"/>
    <property type="project" value="InterPro"/>
</dbReference>
<dbReference type="InterPro" id="IPR015421">
    <property type="entry name" value="PyrdxlP-dep_Trfase_major"/>
</dbReference>
<feature type="domain" description="Aminotransferase class I/classII large" evidence="6">
    <location>
        <begin position="31"/>
        <end position="370"/>
    </location>
</feature>
<dbReference type="AlphaFoldDB" id="A0A5P5ZH68"/>
<dbReference type="EC" id="4.4.1.13" evidence="2"/>
<comment type="similarity">
    <text evidence="5">Belongs to the class-II pyridoxal-phosphate-dependent aminotransferase family. MalY/PatB cystathionine beta-lyase subfamily.</text>
</comment>
<accession>A0A5P5ZH68</accession>
<dbReference type="Gene3D" id="3.90.1150.10">
    <property type="entry name" value="Aspartate Aminotransferase, domain 1"/>
    <property type="match status" value="1"/>
</dbReference>
<dbReference type="Pfam" id="PF00155">
    <property type="entry name" value="Aminotran_1_2"/>
    <property type="match status" value="1"/>
</dbReference>
<evidence type="ECO:0000313" key="7">
    <source>
        <dbReference type="EMBL" id="QFG50759.1"/>
    </source>
</evidence>
<dbReference type="Proteomes" id="UP000325393">
    <property type="component" value="Chromosome"/>
</dbReference>
<evidence type="ECO:0000313" key="8">
    <source>
        <dbReference type="Proteomes" id="UP000325393"/>
    </source>
</evidence>
<dbReference type="InterPro" id="IPR004839">
    <property type="entry name" value="Aminotransferase_I/II_large"/>
</dbReference>
<keyword evidence="7" id="KW-0808">Transferase</keyword>
<evidence type="ECO:0000256" key="3">
    <source>
        <dbReference type="ARBA" id="ARBA00022898"/>
    </source>
</evidence>
<evidence type="ECO:0000256" key="1">
    <source>
        <dbReference type="ARBA" id="ARBA00001933"/>
    </source>
</evidence>
<dbReference type="PANTHER" id="PTHR43525:SF1">
    <property type="entry name" value="PROTEIN MALY"/>
    <property type="match status" value="1"/>
</dbReference>
<keyword evidence="3" id="KW-0663">Pyridoxal phosphate</keyword>
<evidence type="ECO:0000256" key="2">
    <source>
        <dbReference type="ARBA" id="ARBA00012224"/>
    </source>
</evidence>
<dbReference type="InterPro" id="IPR051798">
    <property type="entry name" value="Class-II_PLP-Dep_Aminotrans"/>
</dbReference>
<dbReference type="Gene3D" id="3.40.640.10">
    <property type="entry name" value="Type I PLP-dependent aspartate aminotransferase-like (Major domain)"/>
    <property type="match status" value="1"/>
</dbReference>
<dbReference type="RefSeq" id="WP_056970716.1">
    <property type="nucleotide sequence ID" value="NZ_CP044496.1"/>
</dbReference>
<evidence type="ECO:0000256" key="4">
    <source>
        <dbReference type="ARBA" id="ARBA00023239"/>
    </source>
</evidence>
<organism evidence="7 8">
    <name type="scientific">Lactobacillus acetotolerans</name>
    <dbReference type="NCBI Taxonomy" id="1600"/>
    <lineage>
        <taxon>Bacteria</taxon>
        <taxon>Bacillati</taxon>
        <taxon>Bacillota</taxon>
        <taxon>Bacilli</taxon>
        <taxon>Lactobacillales</taxon>
        <taxon>Lactobacillaceae</taxon>
        <taxon>Lactobacillus</taxon>
    </lineage>
</organism>
<evidence type="ECO:0000256" key="5">
    <source>
        <dbReference type="ARBA" id="ARBA00037974"/>
    </source>
</evidence>
<dbReference type="PANTHER" id="PTHR43525">
    <property type="entry name" value="PROTEIN MALY"/>
    <property type="match status" value="1"/>
</dbReference>
<keyword evidence="4" id="KW-0456">Lyase</keyword>
<dbReference type="SUPFAM" id="SSF53383">
    <property type="entry name" value="PLP-dependent transferases"/>
    <property type="match status" value="1"/>
</dbReference>
<dbReference type="GO" id="GO:0008483">
    <property type="term" value="F:transaminase activity"/>
    <property type="evidence" value="ECO:0007669"/>
    <property type="project" value="UniProtKB-KW"/>
</dbReference>
<evidence type="ECO:0000259" key="6">
    <source>
        <dbReference type="Pfam" id="PF00155"/>
    </source>
</evidence>
<dbReference type="GO" id="GO:0047804">
    <property type="term" value="F:cysteine-S-conjugate beta-lyase activity"/>
    <property type="evidence" value="ECO:0007669"/>
    <property type="project" value="UniProtKB-EC"/>
</dbReference>